<proteinExistence type="predicted"/>
<feature type="coiled-coil region" evidence="1">
    <location>
        <begin position="826"/>
        <end position="871"/>
    </location>
</feature>
<accession>A0ABM3VJ87</accession>
<dbReference type="Proteomes" id="UP001652621">
    <property type="component" value="Unplaced"/>
</dbReference>
<evidence type="ECO:0000313" key="3">
    <source>
        <dbReference type="Proteomes" id="UP001652621"/>
    </source>
</evidence>
<evidence type="ECO:0000256" key="2">
    <source>
        <dbReference type="SAM" id="MobiDB-lite"/>
    </source>
</evidence>
<reference evidence="4" key="1">
    <citation type="submission" date="2025-08" db="UniProtKB">
        <authorList>
            <consortium name="RefSeq"/>
        </authorList>
    </citation>
    <scope>IDENTIFICATION</scope>
    <source>
        <strain evidence="4">Aabys</strain>
        <tissue evidence="4">Whole body</tissue>
    </source>
</reference>
<keyword evidence="1" id="KW-0175">Coiled coil</keyword>
<name>A0ABM3VJ87_MUSDO</name>
<organism evidence="3 4">
    <name type="scientific">Musca domestica</name>
    <name type="common">House fly</name>
    <dbReference type="NCBI Taxonomy" id="7370"/>
    <lineage>
        <taxon>Eukaryota</taxon>
        <taxon>Metazoa</taxon>
        <taxon>Ecdysozoa</taxon>
        <taxon>Arthropoda</taxon>
        <taxon>Hexapoda</taxon>
        <taxon>Insecta</taxon>
        <taxon>Pterygota</taxon>
        <taxon>Neoptera</taxon>
        <taxon>Endopterygota</taxon>
        <taxon>Diptera</taxon>
        <taxon>Brachycera</taxon>
        <taxon>Muscomorpha</taxon>
        <taxon>Muscoidea</taxon>
        <taxon>Muscidae</taxon>
        <taxon>Musca</taxon>
    </lineage>
</organism>
<dbReference type="PANTHER" id="PTHR22878">
    <property type="entry name" value="DYNEIN HEAVY CHAIN 6, AXONEMAL-LIKE-RELATED"/>
    <property type="match status" value="1"/>
</dbReference>
<evidence type="ECO:0000313" key="4">
    <source>
        <dbReference type="RefSeq" id="XP_058985861.1"/>
    </source>
</evidence>
<dbReference type="RefSeq" id="XP_058985861.1">
    <property type="nucleotide sequence ID" value="XM_059129878.1"/>
</dbReference>
<protein>
    <submittedName>
        <fullName evidence="4">Dynein axonemal heavy chain 1 isoform X1</fullName>
    </submittedName>
</protein>
<feature type="region of interest" description="Disordered" evidence="2">
    <location>
        <begin position="1"/>
        <end position="21"/>
    </location>
</feature>
<dbReference type="InterPro" id="IPR026983">
    <property type="entry name" value="DHC"/>
</dbReference>
<dbReference type="PANTHER" id="PTHR22878:SF73">
    <property type="entry name" value="DYNEIN AXONEMAL HEAVY CHAIN 1"/>
    <property type="match status" value="1"/>
</dbReference>
<gene>
    <name evidence="4" type="primary">LOC101893054</name>
</gene>
<evidence type="ECO:0000256" key="1">
    <source>
        <dbReference type="SAM" id="Coils"/>
    </source>
</evidence>
<sequence>MQLSAKSTDSRGSIFAEGSTSPRTSIPNAFYESRRTTIYSQGIVIPTRDSTLDESPPITVKVCQQTNESAVHFKELTIERDKLPNYEYNIELAQRWLTLEGKNGRIHKFPLKTILPKVQMTRRVPAKQLPRDVEVDRRRRLFNKVDLCQELAKAGLSVEELLPSEEDYFGMSEKTFKHFLPLSFFDDPGMESHTPEIWLSLGVVEGDQRYPLPAKAFLPLQQSLRHYEWQDAAVSDYDFERGKWKVMILSDECCYEVPGIQIMFLAENPFLFVERLRSAVEQRNMAESQIMMETIADCVLRQNMEERHYYGNKLLERLMANVNTDEVFYQQLWHEIYLLFEHLMACYDLQRFVQISPKQFPMLRPDIIARFLPKAFVSLQSEKEREIIKGFKIDIPKRGYEVLNSSLYYTGGGIEAMSNVAAECLYIETLNLFICNFAKALPLADFLGIQQQQSTQVSGYLKNSWPSKLAAGIIMVLRPLGKGWLDIGLDKWRIYEMCKIFRFILQTKFRMQESMQVLLENSIETFTHFLSDPCLGFLDLDESYEWTSDFINSEFPYAKPIFSLVISVTEDTREVIYSTSPEEFPPALKEVFKKSLEKTSGVRCIDAETLQNLRFAPNLFILTVELIEDLYVRCNDLLQRCYLKAIGPLHSYARKYERFVEFYLLHVPTYMAEYRAAQKTSMQVKADILEHKRCKEEMREILPASISIGPFQVIVDPMKQYMIRKRIEIVKRIFEYYIDRMYDSNERLLERCLEIYNRINEKPQSIEHLFDIRNFALTIPELVEQLRADIQIMWLEYDMLDSFFYNLPDHQFAMKWEAYAWPKQILDRLSTLKEEQKLDIEEFKRLHLSECIGFEERLESLNDEIQQFSLQFNPKKVMETAVEVKKTWKVIQDLQKLGETLRYRQELFELEEFSLEFLASIIEGFLPYKNLWYACQDLVKLEEATVGNPIVNIELADVWQAMEVIKNSLNEALEIFNEKPEIQNVANYFLQVLDEFIPKYNAIQDLKNENWLYLHWQELGQRSGMDIKYSAAMNFQYCMRKGMMDHLELVHEISEKATNEADAIRQAWEEEERRKEEERQAILMRKAMRKCRRDIV</sequence>
<keyword evidence="3" id="KW-1185">Reference proteome</keyword>
<feature type="compositionally biased region" description="Polar residues" evidence="2">
    <location>
        <begin position="1"/>
        <end position="11"/>
    </location>
</feature>
<dbReference type="GeneID" id="101893054"/>